<dbReference type="EMBL" id="MU971426">
    <property type="protein sequence ID" value="KAK9235208.1"/>
    <property type="molecule type" value="Genomic_DNA"/>
</dbReference>
<keyword evidence="2" id="KW-1185">Reference proteome</keyword>
<protein>
    <submittedName>
        <fullName evidence="1">Uncharacterized protein</fullName>
    </submittedName>
</protein>
<evidence type="ECO:0000313" key="2">
    <source>
        <dbReference type="Proteomes" id="UP001433508"/>
    </source>
</evidence>
<accession>A0ACC3SUB8</accession>
<gene>
    <name evidence="1" type="ORF">V1525DRAFT_390701</name>
</gene>
<name>A0ACC3SUB8_LIPKO</name>
<sequence>MSKYAKSQPVGFIERVAIVGAGGTVGSHITKALLKTGRHTVTALSRKDSGNKLPEGVVVAPVDYDDEATIVAALKGQQFFIITTAPRHPQQARPGGRQGCDIDNIKLGEDAMLRPVAKANRDDIETLGMQWITMCCVFCHLDPRPQL</sequence>
<organism evidence="1 2">
    <name type="scientific">Lipomyces kononenkoae</name>
    <name type="common">Yeast</name>
    <dbReference type="NCBI Taxonomy" id="34357"/>
    <lineage>
        <taxon>Eukaryota</taxon>
        <taxon>Fungi</taxon>
        <taxon>Dikarya</taxon>
        <taxon>Ascomycota</taxon>
        <taxon>Saccharomycotina</taxon>
        <taxon>Lipomycetes</taxon>
        <taxon>Lipomycetales</taxon>
        <taxon>Lipomycetaceae</taxon>
        <taxon>Lipomyces</taxon>
    </lineage>
</organism>
<dbReference type="Proteomes" id="UP001433508">
    <property type="component" value="Unassembled WGS sequence"/>
</dbReference>
<proteinExistence type="predicted"/>
<reference evidence="2" key="1">
    <citation type="journal article" date="2024" name="Front. Bioeng. Biotechnol.">
        <title>Genome-scale model development and genomic sequencing of the oleaginous clade Lipomyces.</title>
        <authorList>
            <person name="Czajka J.J."/>
            <person name="Han Y."/>
            <person name="Kim J."/>
            <person name="Mondo S.J."/>
            <person name="Hofstad B.A."/>
            <person name="Robles A."/>
            <person name="Haridas S."/>
            <person name="Riley R."/>
            <person name="LaButti K."/>
            <person name="Pangilinan J."/>
            <person name="Andreopoulos W."/>
            <person name="Lipzen A."/>
            <person name="Yan J."/>
            <person name="Wang M."/>
            <person name="Ng V."/>
            <person name="Grigoriev I.V."/>
            <person name="Spatafora J.W."/>
            <person name="Magnuson J.K."/>
            <person name="Baker S.E."/>
            <person name="Pomraning K.R."/>
        </authorList>
    </citation>
    <scope>NUCLEOTIDE SEQUENCE [LARGE SCALE GENOMIC DNA]</scope>
    <source>
        <strain evidence="2">CBS 7786</strain>
    </source>
</reference>
<evidence type="ECO:0000313" key="1">
    <source>
        <dbReference type="EMBL" id="KAK9235208.1"/>
    </source>
</evidence>
<comment type="caution">
    <text evidence="1">The sequence shown here is derived from an EMBL/GenBank/DDBJ whole genome shotgun (WGS) entry which is preliminary data.</text>
</comment>